<evidence type="ECO:0000259" key="14">
    <source>
        <dbReference type="Pfam" id="PF07715"/>
    </source>
</evidence>
<reference evidence="15 16" key="1">
    <citation type="submission" date="2019-11" db="EMBL/GenBank/DDBJ databases">
        <title>Comparative genomics of hydrocarbon-degrading Desulfosarcina strains.</title>
        <authorList>
            <person name="Watanabe M."/>
            <person name="Kojima H."/>
            <person name="Fukui M."/>
        </authorList>
    </citation>
    <scope>NUCLEOTIDE SEQUENCE [LARGE SCALE GENOMIC DNA]</scope>
    <source>
        <strain evidence="16">oXyS1</strain>
    </source>
</reference>
<keyword evidence="6 11" id="KW-0798">TonB box</keyword>
<feature type="domain" description="TonB-dependent receptor plug" evidence="14">
    <location>
        <begin position="62"/>
        <end position="158"/>
    </location>
</feature>
<dbReference type="PANTHER" id="PTHR30069">
    <property type="entry name" value="TONB-DEPENDENT OUTER MEMBRANE RECEPTOR"/>
    <property type="match status" value="1"/>
</dbReference>
<keyword evidence="4 10" id="KW-0812">Transmembrane</keyword>
<feature type="chain" id="PRO_5024288109" evidence="12">
    <location>
        <begin position="33"/>
        <end position="702"/>
    </location>
</feature>
<evidence type="ECO:0000256" key="9">
    <source>
        <dbReference type="ARBA" id="ARBA00023237"/>
    </source>
</evidence>
<evidence type="ECO:0000256" key="8">
    <source>
        <dbReference type="ARBA" id="ARBA00023170"/>
    </source>
</evidence>
<dbReference type="GO" id="GO:0044718">
    <property type="term" value="P:siderophore transmembrane transport"/>
    <property type="evidence" value="ECO:0007669"/>
    <property type="project" value="TreeGrafter"/>
</dbReference>
<keyword evidence="5 12" id="KW-0732">Signal</keyword>
<keyword evidence="16" id="KW-1185">Reference proteome</keyword>
<feature type="domain" description="TonB-dependent receptor-like beta-barrel" evidence="13">
    <location>
        <begin position="269"/>
        <end position="676"/>
    </location>
</feature>
<gene>
    <name evidence="15" type="ORF">DSCOOX_33320</name>
</gene>
<evidence type="ECO:0000256" key="6">
    <source>
        <dbReference type="ARBA" id="ARBA00023077"/>
    </source>
</evidence>
<accession>A0A5K8ABW2</accession>
<evidence type="ECO:0000256" key="5">
    <source>
        <dbReference type="ARBA" id="ARBA00022729"/>
    </source>
</evidence>
<evidence type="ECO:0000256" key="10">
    <source>
        <dbReference type="PROSITE-ProRule" id="PRU01360"/>
    </source>
</evidence>
<evidence type="ECO:0000256" key="7">
    <source>
        <dbReference type="ARBA" id="ARBA00023136"/>
    </source>
</evidence>
<dbReference type="Gene3D" id="2.170.130.10">
    <property type="entry name" value="TonB-dependent receptor, plug domain"/>
    <property type="match status" value="1"/>
</dbReference>
<name>A0A5K8ABW2_9BACT</name>
<evidence type="ECO:0000256" key="3">
    <source>
        <dbReference type="ARBA" id="ARBA00022452"/>
    </source>
</evidence>
<dbReference type="GO" id="GO:0009279">
    <property type="term" value="C:cell outer membrane"/>
    <property type="evidence" value="ECO:0007669"/>
    <property type="project" value="UniProtKB-SubCell"/>
</dbReference>
<keyword evidence="2 10" id="KW-0813">Transport</keyword>
<dbReference type="InterPro" id="IPR012910">
    <property type="entry name" value="Plug_dom"/>
</dbReference>
<dbReference type="InterPro" id="IPR037066">
    <property type="entry name" value="Plug_dom_sf"/>
</dbReference>
<dbReference type="CDD" id="cd01347">
    <property type="entry name" value="ligand_gated_channel"/>
    <property type="match status" value="1"/>
</dbReference>
<evidence type="ECO:0000256" key="4">
    <source>
        <dbReference type="ARBA" id="ARBA00022692"/>
    </source>
</evidence>
<organism evidence="15 16">
    <name type="scientific">Desulfosarcina ovata subsp. ovata</name>
    <dbReference type="NCBI Taxonomy" id="2752305"/>
    <lineage>
        <taxon>Bacteria</taxon>
        <taxon>Pseudomonadati</taxon>
        <taxon>Thermodesulfobacteriota</taxon>
        <taxon>Desulfobacteria</taxon>
        <taxon>Desulfobacterales</taxon>
        <taxon>Desulfosarcinaceae</taxon>
        <taxon>Desulfosarcina</taxon>
    </lineage>
</organism>
<dbReference type="AlphaFoldDB" id="A0A5K8ABW2"/>
<keyword evidence="9 10" id="KW-0998">Cell outer membrane</keyword>
<feature type="signal peptide" evidence="12">
    <location>
        <begin position="1"/>
        <end position="32"/>
    </location>
</feature>
<evidence type="ECO:0000313" key="15">
    <source>
        <dbReference type="EMBL" id="BBO90152.1"/>
    </source>
</evidence>
<protein>
    <submittedName>
        <fullName evidence="15">TonB-dependent receptor</fullName>
    </submittedName>
</protein>
<dbReference type="EMBL" id="AP021879">
    <property type="protein sequence ID" value="BBO90152.1"/>
    <property type="molecule type" value="Genomic_DNA"/>
</dbReference>
<dbReference type="Gene3D" id="2.40.170.20">
    <property type="entry name" value="TonB-dependent receptor, beta-barrel domain"/>
    <property type="match status" value="1"/>
</dbReference>
<dbReference type="InterPro" id="IPR039426">
    <property type="entry name" value="TonB-dep_rcpt-like"/>
</dbReference>
<proteinExistence type="inferred from homology"/>
<evidence type="ECO:0000256" key="2">
    <source>
        <dbReference type="ARBA" id="ARBA00022448"/>
    </source>
</evidence>
<dbReference type="SUPFAM" id="SSF56935">
    <property type="entry name" value="Porins"/>
    <property type="match status" value="1"/>
</dbReference>
<comment type="subcellular location">
    <subcellularLocation>
        <location evidence="1 10">Cell outer membrane</location>
        <topology evidence="1 10">Multi-pass membrane protein</topology>
    </subcellularLocation>
</comment>
<evidence type="ECO:0000313" key="16">
    <source>
        <dbReference type="Proteomes" id="UP000422108"/>
    </source>
</evidence>
<dbReference type="PANTHER" id="PTHR30069:SF29">
    <property type="entry name" value="HEMOGLOBIN AND HEMOGLOBIN-HAPTOGLOBIN-BINDING PROTEIN 1-RELATED"/>
    <property type="match status" value="1"/>
</dbReference>
<keyword evidence="8 15" id="KW-0675">Receptor</keyword>
<dbReference type="Proteomes" id="UP000422108">
    <property type="component" value="Chromosome"/>
</dbReference>
<evidence type="ECO:0000256" key="1">
    <source>
        <dbReference type="ARBA" id="ARBA00004571"/>
    </source>
</evidence>
<evidence type="ECO:0000259" key="13">
    <source>
        <dbReference type="Pfam" id="PF00593"/>
    </source>
</evidence>
<dbReference type="InterPro" id="IPR036942">
    <property type="entry name" value="Beta-barrel_TonB_sf"/>
</dbReference>
<keyword evidence="3 10" id="KW-1134">Transmembrane beta strand</keyword>
<evidence type="ECO:0000256" key="12">
    <source>
        <dbReference type="SAM" id="SignalP"/>
    </source>
</evidence>
<dbReference type="PROSITE" id="PS52016">
    <property type="entry name" value="TONB_DEPENDENT_REC_3"/>
    <property type="match status" value="1"/>
</dbReference>
<dbReference type="GO" id="GO:0015344">
    <property type="term" value="F:siderophore uptake transmembrane transporter activity"/>
    <property type="evidence" value="ECO:0007669"/>
    <property type="project" value="TreeGrafter"/>
</dbReference>
<dbReference type="InterPro" id="IPR000531">
    <property type="entry name" value="Beta-barrel_TonB"/>
</dbReference>
<dbReference type="Pfam" id="PF00593">
    <property type="entry name" value="TonB_dep_Rec_b-barrel"/>
    <property type="match status" value="1"/>
</dbReference>
<dbReference type="Pfam" id="PF07715">
    <property type="entry name" value="Plug"/>
    <property type="match status" value="1"/>
</dbReference>
<sequence length="702" mass="79406">MMNRKKQFRAGLIFLSLLLVVLCPLFSLSAMADESKGYQEYSLGEIVVSGKGSSVRDIAISDEITVEDFEAVNADSVADALTYVPGVRVTYGRKMLPEINIHGFDKQRILTLIDGVPYYETKYGSLDLNQVGLEGVARIDVVKGAPSVLYGPNALGGVVNIITKNASSEKPVLSATAEYGVDGIDDAYRVGLSHGMKKGNINYWLSYSRKEWDSWDLSDDFDSREGTIMVRQADGSRTRTPAVIQDEGERVNSDYETDNFWAKIGVEPSEDTEIYVNFHYIKTEKGDPPDIDFVQVRYDYNYAHFDRISAYDDWGVDLSAEHAFTDAFSLQAKLYYHDHSDEYESYTDETYTQAWALSTYNDSILGGILLGDYQITDWDTLRFSLHYKEDFHEQRDLEEIPYAESEAATGSVGFENEMTLFDDKLSIIAGISYDWYEVTKAEDNPNDDNNIIKADTPDTMDEFNPMIGATYQIVDSIQLFASVAKKTRFPTLDQIYDGDTPNLGLEAETAINYTAGLFWTFEDKLKLQVAPFFHDISDYITDDAPDNPESQSKNYAEVQMRGWEVNMEITPYKDLLFKLGYMTNDASNKSHERASDEVVGVPEYTATISVQYTLPTIGTQLNLTMLYMGESYRELPSLEEPDTEVIKNETYQLCNAKITQPFMSDRLKVFLAVENLFDEDYEAEEGFPAPGMRTWIGVKFDL</sequence>
<comment type="similarity">
    <text evidence="10 11">Belongs to the TonB-dependent receptor family.</text>
</comment>
<keyword evidence="7 10" id="KW-0472">Membrane</keyword>
<evidence type="ECO:0000256" key="11">
    <source>
        <dbReference type="RuleBase" id="RU003357"/>
    </source>
</evidence>